<keyword evidence="1" id="KW-0812">Transmembrane</keyword>
<keyword evidence="1" id="KW-1133">Transmembrane helix</keyword>
<dbReference type="Pfam" id="PF10318">
    <property type="entry name" value="7TM_GPCR_Srh"/>
    <property type="match status" value="2"/>
</dbReference>
<feature type="transmembrane region" description="Helical" evidence="1">
    <location>
        <begin position="64"/>
        <end position="83"/>
    </location>
</feature>
<dbReference type="WBParaSite" id="MBELARI_LOCUS2624">
    <property type="protein sequence ID" value="MBELARI_LOCUS2624"/>
    <property type="gene ID" value="MBELARI_LOCUS2624"/>
</dbReference>
<sequence length="257" mass="29175">MENIVPFIDTTREVPIDTNTAVFYVLHYIAIFEAAINLFGFYVIAFHTPQSMRNYGRALSAYQIFGFVSVGHMVTLMVTMFIVRHQTILPQEHALKMRPGRLAIFYSLLQIWPYLHFTTIMIYTFYNDDQDSIKSYYADVSIPMITLLFPVLASIYIFVSKNLALVGLVPLGLVLFSLHGLLSTIVTLSLYRPYYAYVEQIVWNLLAKILPCIFAPRTFAMGETTTVVPGGSDRRFSLAARIAKTSFTRSSAVQSTF</sequence>
<protein>
    <submittedName>
        <fullName evidence="3">Uncharacterized protein</fullName>
    </submittedName>
</protein>
<dbReference type="InterPro" id="IPR019422">
    <property type="entry name" value="7TM_GPCR_serpentine_rcpt_Srh"/>
</dbReference>
<evidence type="ECO:0000256" key="1">
    <source>
        <dbReference type="SAM" id="Phobius"/>
    </source>
</evidence>
<dbReference type="AlphaFoldDB" id="A0AAF3F715"/>
<name>A0AAF3F715_9BILA</name>
<organism evidence="2 3">
    <name type="scientific">Mesorhabditis belari</name>
    <dbReference type="NCBI Taxonomy" id="2138241"/>
    <lineage>
        <taxon>Eukaryota</taxon>
        <taxon>Metazoa</taxon>
        <taxon>Ecdysozoa</taxon>
        <taxon>Nematoda</taxon>
        <taxon>Chromadorea</taxon>
        <taxon>Rhabditida</taxon>
        <taxon>Rhabditina</taxon>
        <taxon>Rhabditomorpha</taxon>
        <taxon>Rhabditoidea</taxon>
        <taxon>Rhabditidae</taxon>
        <taxon>Mesorhabditinae</taxon>
        <taxon>Mesorhabditis</taxon>
    </lineage>
</organism>
<reference evidence="3" key="1">
    <citation type="submission" date="2024-02" db="UniProtKB">
        <authorList>
            <consortium name="WormBaseParasite"/>
        </authorList>
    </citation>
    <scope>IDENTIFICATION</scope>
</reference>
<evidence type="ECO:0000313" key="3">
    <source>
        <dbReference type="WBParaSite" id="MBELARI_LOCUS2624"/>
    </source>
</evidence>
<proteinExistence type="predicted"/>
<feature type="transmembrane region" description="Helical" evidence="1">
    <location>
        <begin position="103"/>
        <end position="124"/>
    </location>
</feature>
<evidence type="ECO:0000313" key="2">
    <source>
        <dbReference type="Proteomes" id="UP000887575"/>
    </source>
</evidence>
<accession>A0AAF3F715</accession>
<dbReference type="Proteomes" id="UP000887575">
    <property type="component" value="Unassembled WGS sequence"/>
</dbReference>
<feature type="transmembrane region" description="Helical" evidence="1">
    <location>
        <begin position="21"/>
        <end position="44"/>
    </location>
</feature>
<keyword evidence="1" id="KW-0472">Membrane</keyword>
<feature type="transmembrane region" description="Helical" evidence="1">
    <location>
        <begin position="165"/>
        <end position="191"/>
    </location>
</feature>
<keyword evidence="2" id="KW-1185">Reference proteome</keyword>
<feature type="transmembrane region" description="Helical" evidence="1">
    <location>
        <begin position="136"/>
        <end position="159"/>
    </location>
</feature>